<sequence>MLWKHHTLADLDFGRLNLAQEQPRLHTDLVRLSRGGVGAQFWSIWVPCTTDRAAIPALTLAQIEAVFRMCETYPHLTTVARSADDVERCFAEGRIASLMGLEGGHQILDSLDVLRFLHRSGIRYMTLTHNTNTDWADSATDKPNAGGLTAFGEQVVATMNELGMLVDLSHCADATVNHVARVTTAPLFFSHSGARALCDHPRNVTDDTLQAVGVSGGIVMVVFLPAFLSAEYGAWSAAHKAEQRHWTGPDAGAREAAWLAHNPKPPCGIREICDHIEHVRDVAGIAHVGIGSDFDGMTPPDDMASVDRYPALLAELDRRGWSSSDLAALTHGNVLRVLRTTEECAGKAMSIGT</sequence>
<dbReference type="PANTHER" id="PTHR10443:SF12">
    <property type="entry name" value="DIPEPTIDASE"/>
    <property type="match status" value="1"/>
</dbReference>
<proteinExistence type="predicted"/>
<dbReference type="EMBL" id="JAERRG010000044">
    <property type="protein sequence ID" value="MBL1120168.1"/>
    <property type="molecule type" value="Genomic_DNA"/>
</dbReference>
<evidence type="ECO:0000313" key="2">
    <source>
        <dbReference type="Proteomes" id="UP000621510"/>
    </source>
</evidence>
<dbReference type="InterPro" id="IPR008257">
    <property type="entry name" value="Pept_M19"/>
</dbReference>
<gene>
    <name evidence="1" type="ORF">JK364_48935</name>
</gene>
<comment type="caution">
    <text evidence="1">The sequence shown here is derived from an EMBL/GenBank/DDBJ whole genome shotgun (WGS) entry which is preliminary data.</text>
</comment>
<dbReference type="Pfam" id="PF01244">
    <property type="entry name" value="Peptidase_M19"/>
    <property type="match status" value="1"/>
</dbReference>
<dbReference type="InterPro" id="IPR032466">
    <property type="entry name" value="Metal_Hydrolase"/>
</dbReference>
<dbReference type="Proteomes" id="UP000621510">
    <property type="component" value="Unassembled WGS sequence"/>
</dbReference>
<organism evidence="1 2">
    <name type="scientific">Streptomyces endocoffeicus</name>
    <dbReference type="NCBI Taxonomy" id="2898945"/>
    <lineage>
        <taxon>Bacteria</taxon>
        <taxon>Bacillati</taxon>
        <taxon>Actinomycetota</taxon>
        <taxon>Actinomycetes</taxon>
        <taxon>Kitasatosporales</taxon>
        <taxon>Streptomycetaceae</taxon>
        <taxon>Streptomyces</taxon>
    </lineage>
</organism>
<dbReference type="PANTHER" id="PTHR10443">
    <property type="entry name" value="MICROSOMAL DIPEPTIDASE"/>
    <property type="match status" value="1"/>
</dbReference>
<protein>
    <submittedName>
        <fullName evidence="1">Dipeptidase</fullName>
    </submittedName>
</protein>
<dbReference type="PROSITE" id="PS51365">
    <property type="entry name" value="RENAL_DIPEPTIDASE_2"/>
    <property type="match status" value="1"/>
</dbReference>
<evidence type="ECO:0000313" key="1">
    <source>
        <dbReference type="EMBL" id="MBL1120168.1"/>
    </source>
</evidence>
<dbReference type="Gene3D" id="3.20.20.140">
    <property type="entry name" value="Metal-dependent hydrolases"/>
    <property type="match status" value="1"/>
</dbReference>
<accession>A0ABS1Q668</accession>
<dbReference type="CDD" id="cd01301">
    <property type="entry name" value="rDP_like"/>
    <property type="match status" value="1"/>
</dbReference>
<reference evidence="1 2" key="1">
    <citation type="submission" date="2021-01" db="EMBL/GenBank/DDBJ databases">
        <title>WGS of actinomycetes isolated from Thailand.</title>
        <authorList>
            <person name="Thawai C."/>
        </authorList>
    </citation>
    <scope>NUCLEOTIDE SEQUENCE [LARGE SCALE GENOMIC DNA]</scope>
    <source>
        <strain evidence="1 2">CA3R110</strain>
    </source>
</reference>
<name>A0ABS1Q668_9ACTN</name>
<keyword evidence="2" id="KW-1185">Reference proteome</keyword>
<dbReference type="SUPFAM" id="SSF51556">
    <property type="entry name" value="Metallo-dependent hydrolases"/>
    <property type="match status" value="1"/>
</dbReference>